<dbReference type="InterPro" id="IPR036388">
    <property type="entry name" value="WH-like_DNA-bd_sf"/>
</dbReference>
<reference evidence="6" key="1">
    <citation type="submission" date="2016-11" db="EMBL/GenBank/DDBJ databases">
        <authorList>
            <person name="Varghese N."/>
            <person name="Submissions S."/>
        </authorList>
    </citation>
    <scope>NUCLEOTIDE SEQUENCE [LARGE SCALE GENOMIC DNA]</scope>
    <source>
        <strain evidence="6">DSM 44671</strain>
    </source>
</reference>
<dbReference type="SUPFAM" id="SSF48008">
    <property type="entry name" value="GntR ligand-binding domain-like"/>
    <property type="match status" value="1"/>
</dbReference>
<dbReference type="PROSITE" id="PS50949">
    <property type="entry name" value="HTH_GNTR"/>
    <property type="match status" value="1"/>
</dbReference>
<protein>
    <submittedName>
        <fullName evidence="5">DNA-binding transcriptional regulator, FadR family</fullName>
    </submittedName>
</protein>
<sequence length="256" mass="27398">MTATESAIRRGSLPTRTARRIVRDFLARGLEPGDALADEATLIERYGVSRGTLREALRLLTFLGAVVVKAGPRGGPRLVTPGPSVVGSALGMVVQFRGATLRTVFESRLAIEPEVAALAAAHRKDADLELLDESVASLCSARRRRGPEFAAHSGRYHLRVAEASHNDVLAAIVPALAVMTTTVPWRFPKGSRDELTDRIATVVAAIRAGDGASARAITHVMIKSVVDGLQKDQPASLESRILWPDVDEVLSGDREA</sequence>
<proteinExistence type="predicted"/>
<gene>
    <name evidence="5" type="ORF">SAMN04489730_4913</name>
</gene>
<evidence type="ECO:0000256" key="1">
    <source>
        <dbReference type="ARBA" id="ARBA00023015"/>
    </source>
</evidence>
<evidence type="ECO:0000259" key="4">
    <source>
        <dbReference type="PROSITE" id="PS50949"/>
    </source>
</evidence>
<keyword evidence="6" id="KW-1185">Reference proteome</keyword>
<dbReference type="Gene3D" id="1.20.120.530">
    <property type="entry name" value="GntR ligand-binding domain-like"/>
    <property type="match status" value="1"/>
</dbReference>
<dbReference type="AlphaFoldDB" id="A0A1K1S720"/>
<dbReference type="Pfam" id="PF00392">
    <property type="entry name" value="GntR"/>
    <property type="match status" value="1"/>
</dbReference>
<keyword evidence="3" id="KW-0804">Transcription</keyword>
<keyword evidence="1" id="KW-0805">Transcription regulation</keyword>
<dbReference type="RefSeq" id="WP_072478459.1">
    <property type="nucleotide sequence ID" value="NZ_FPJG01000006.1"/>
</dbReference>
<dbReference type="GO" id="GO:0003677">
    <property type="term" value="F:DNA binding"/>
    <property type="evidence" value="ECO:0007669"/>
    <property type="project" value="UniProtKB-KW"/>
</dbReference>
<dbReference type="InterPro" id="IPR008920">
    <property type="entry name" value="TF_FadR/GntR_C"/>
</dbReference>
<evidence type="ECO:0000313" key="5">
    <source>
        <dbReference type="EMBL" id="SFW80161.1"/>
    </source>
</evidence>
<dbReference type="Proteomes" id="UP000182740">
    <property type="component" value="Unassembled WGS sequence"/>
</dbReference>
<dbReference type="InterPro" id="IPR011711">
    <property type="entry name" value="GntR_C"/>
</dbReference>
<evidence type="ECO:0000256" key="3">
    <source>
        <dbReference type="ARBA" id="ARBA00023163"/>
    </source>
</evidence>
<dbReference type="InterPro" id="IPR000524">
    <property type="entry name" value="Tscrpt_reg_HTH_GntR"/>
</dbReference>
<dbReference type="Gene3D" id="1.10.10.10">
    <property type="entry name" value="Winged helix-like DNA-binding domain superfamily/Winged helix DNA-binding domain"/>
    <property type="match status" value="1"/>
</dbReference>
<dbReference type="OrthoDB" id="120836at2"/>
<name>A0A1K1S720_9PSEU</name>
<dbReference type="Pfam" id="PF07729">
    <property type="entry name" value="FCD"/>
    <property type="match status" value="1"/>
</dbReference>
<feature type="domain" description="HTH gntR-type" evidence="4">
    <location>
        <begin position="11"/>
        <end position="81"/>
    </location>
</feature>
<dbReference type="SMART" id="SM00345">
    <property type="entry name" value="HTH_GNTR"/>
    <property type="match status" value="1"/>
</dbReference>
<dbReference type="EMBL" id="FPJG01000006">
    <property type="protein sequence ID" value="SFW80161.1"/>
    <property type="molecule type" value="Genomic_DNA"/>
</dbReference>
<evidence type="ECO:0000313" key="6">
    <source>
        <dbReference type="Proteomes" id="UP000182740"/>
    </source>
</evidence>
<accession>A0A1K1S720</accession>
<organism evidence="5 6">
    <name type="scientific">Amycolatopsis australiensis</name>
    <dbReference type="NCBI Taxonomy" id="546364"/>
    <lineage>
        <taxon>Bacteria</taxon>
        <taxon>Bacillati</taxon>
        <taxon>Actinomycetota</taxon>
        <taxon>Actinomycetes</taxon>
        <taxon>Pseudonocardiales</taxon>
        <taxon>Pseudonocardiaceae</taxon>
        <taxon>Amycolatopsis</taxon>
    </lineage>
</organism>
<keyword evidence="2 5" id="KW-0238">DNA-binding</keyword>
<dbReference type="PANTHER" id="PTHR43537">
    <property type="entry name" value="TRANSCRIPTIONAL REGULATOR, GNTR FAMILY"/>
    <property type="match status" value="1"/>
</dbReference>
<dbReference type="GO" id="GO:0003700">
    <property type="term" value="F:DNA-binding transcription factor activity"/>
    <property type="evidence" value="ECO:0007669"/>
    <property type="project" value="InterPro"/>
</dbReference>
<evidence type="ECO:0000256" key="2">
    <source>
        <dbReference type="ARBA" id="ARBA00023125"/>
    </source>
</evidence>
<dbReference type="STRING" id="546364.SAMN04489730_4913"/>
<dbReference type="PANTHER" id="PTHR43537:SF5">
    <property type="entry name" value="UXU OPERON TRANSCRIPTIONAL REGULATOR"/>
    <property type="match status" value="1"/>
</dbReference>
<dbReference type="SUPFAM" id="SSF46785">
    <property type="entry name" value="Winged helix' DNA-binding domain"/>
    <property type="match status" value="1"/>
</dbReference>
<dbReference type="InterPro" id="IPR036390">
    <property type="entry name" value="WH_DNA-bd_sf"/>
</dbReference>
<dbReference type="SMART" id="SM00895">
    <property type="entry name" value="FCD"/>
    <property type="match status" value="1"/>
</dbReference>